<dbReference type="GO" id="GO:0004803">
    <property type="term" value="F:transposase activity"/>
    <property type="evidence" value="ECO:0007669"/>
    <property type="project" value="InterPro"/>
</dbReference>
<dbReference type="GO" id="GO:0003677">
    <property type="term" value="F:DNA binding"/>
    <property type="evidence" value="ECO:0007669"/>
    <property type="project" value="InterPro"/>
</dbReference>
<dbReference type="InterPro" id="IPR002559">
    <property type="entry name" value="Transposase_11"/>
</dbReference>
<protein>
    <submittedName>
        <fullName evidence="2">Putative transposase</fullName>
    </submittedName>
</protein>
<comment type="caution">
    <text evidence="2">The sequence shown here is derived from an EMBL/GenBank/DDBJ whole genome shotgun (WGS) entry which is preliminary data.</text>
</comment>
<dbReference type="EMBL" id="LKCM01000217">
    <property type="protein sequence ID" value="KPQ42649.1"/>
    <property type="molecule type" value="Genomic_DNA"/>
</dbReference>
<accession>A0A0P8AEJ2</accession>
<dbReference type="AlphaFoldDB" id="A0A0P8AEJ2"/>
<sequence length="187" mass="21867">MGYKVILAIDALTFEVLGFEIFEGSPNDAKILEKFVEKLCNSRKVRMGDFIMCDRGFTSKINYHILISRFLLVPMIFARKNTDIKRILSTLTPLISIWDGKKYLLDIWKKIVKEFVEILEIWQVFRELRSNIELFFNVAKNCVRLNKVHQFTKESVGKKIIRTFHLTSELIGTSKLFNIGVRELAEM</sequence>
<dbReference type="Pfam" id="PF01609">
    <property type="entry name" value="DDE_Tnp_1"/>
    <property type="match status" value="1"/>
</dbReference>
<organism evidence="2 3">
    <name type="scientific">Candidatus Methanoperedens nitratireducens</name>
    <dbReference type="NCBI Taxonomy" id="1392998"/>
    <lineage>
        <taxon>Archaea</taxon>
        <taxon>Methanobacteriati</taxon>
        <taxon>Methanobacteriota</taxon>
        <taxon>Stenosarchaea group</taxon>
        <taxon>Methanomicrobia</taxon>
        <taxon>Methanosarcinales</taxon>
        <taxon>ANME-2 cluster</taxon>
        <taxon>Candidatus Methanoperedentaceae</taxon>
        <taxon>Candidatus Methanoperedens</taxon>
    </lineage>
</organism>
<proteinExistence type="predicted"/>
<feature type="domain" description="Transposase IS4-like" evidence="1">
    <location>
        <begin position="2"/>
        <end position="160"/>
    </location>
</feature>
<dbReference type="Proteomes" id="UP000050360">
    <property type="component" value="Unassembled WGS sequence"/>
</dbReference>
<reference evidence="2 3" key="1">
    <citation type="submission" date="2015-09" db="EMBL/GenBank/DDBJ databases">
        <title>A metagenomics-based metabolic model of nitrate-dependent anaerobic oxidation of methane by Methanoperedens-like archaea.</title>
        <authorList>
            <person name="Arshad A."/>
            <person name="Speth D.R."/>
            <person name="De Graaf R.M."/>
            <person name="Op Den Camp H.J."/>
            <person name="Jetten M.S."/>
            <person name="Welte C.U."/>
        </authorList>
    </citation>
    <scope>NUCLEOTIDE SEQUENCE [LARGE SCALE GENOMIC DNA]</scope>
</reference>
<evidence type="ECO:0000259" key="1">
    <source>
        <dbReference type="Pfam" id="PF01609"/>
    </source>
</evidence>
<evidence type="ECO:0000313" key="2">
    <source>
        <dbReference type="EMBL" id="KPQ42649.1"/>
    </source>
</evidence>
<name>A0A0P8AEJ2_9EURY</name>
<evidence type="ECO:0000313" key="3">
    <source>
        <dbReference type="Proteomes" id="UP000050360"/>
    </source>
</evidence>
<dbReference type="GO" id="GO:0006313">
    <property type="term" value="P:DNA transposition"/>
    <property type="evidence" value="ECO:0007669"/>
    <property type="project" value="InterPro"/>
</dbReference>
<gene>
    <name evidence="2" type="ORF">MPEBLZ_02796</name>
</gene>